<gene>
    <name evidence="2" type="ORF">R4P48_02485</name>
</gene>
<reference evidence="2 3" key="1">
    <citation type="submission" date="2023-10" db="EMBL/GenBank/DDBJ databases">
        <authorList>
            <person name="Dale J."/>
        </authorList>
    </citation>
    <scope>NUCLEOTIDE SEQUENCE [LARGE SCALE GENOMIC DNA]</scope>
    <source>
        <strain evidence="2 3">2023EL-00970</strain>
    </source>
</reference>
<accession>A0ABU4DXF0</accession>
<organism evidence="2 3">
    <name type="scientific">Atlantibacter subterraneus</name>
    <dbReference type="NCBI Taxonomy" id="255519"/>
    <lineage>
        <taxon>Bacteria</taxon>
        <taxon>Pseudomonadati</taxon>
        <taxon>Pseudomonadota</taxon>
        <taxon>Gammaproteobacteria</taxon>
        <taxon>Enterobacterales</taxon>
        <taxon>Enterobacteriaceae</taxon>
        <taxon>Atlantibacter</taxon>
    </lineage>
</organism>
<name>A0ABU4DXF0_9ENTR</name>
<feature type="transmembrane region" description="Helical" evidence="1">
    <location>
        <begin position="12"/>
        <end position="29"/>
    </location>
</feature>
<proteinExistence type="predicted"/>
<dbReference type="RefSeq" id="WP_317677540.1">
    <property type="nucleotide sequence ID" value="NZ_JAWLOF010000001.1"/>
</dbReference>
<evidence type="ECO:0008006" key="4">
    <source>
        <dbReference type="Google" id="ProtNLM"/>
    </source>
</evidence>
<keyword evidence="1" id="KW-1133">Transmembrane helix</keyword>
<evidence type="ECO:0000313" key="3">
    <source>
        <dbReference type="Proteomes" id="UP001187066"/>
    </source>
</evidence>
<comment type="caution">
    <text evidence="2">The sequence shown here is derived from an EMBL/GenBank/DDBJ whole genome shotgun (WGS) entry which is preliminary data.</text>
</comment>
<keyword evidence="1" id="KW-0812">Transmembrane</keyword>
<keyword evidence="1" id="KW-0472">Membrane</keyword>
<dbReference type="EMBL" id="JAWLOF010000001">
    <property type="protein sequence ID" value="MDV7021547.1"/>
    <property type="molecule type" value="Genomic_DNA"/>
</dbReference>
<protein>
    <recommendedName>
        <fullName evidence="4">tRNA_anti-like</fullName>
    </recommendedName>
</protein>
<sequence>MKSPYERYIKKSVITVAIAYGIYIFYGLATTPYQPKTSERKVASNADEESLQQPIQRRKPFLIDILPRLYTADEVNARFKEHHFRATNDFKKCRLMATGIIKSIGTVTFSKKPLVTLYIPNSNEGIKFIFENTDYDNNKVAALNVGDTLIIAGWNARPGTFGGVFLDNSEIMTNMVSKKKRQILVVNGGVYDREICQK</sequence>
<dbReference type="Proteomes" id="UP001187066">
    <property type="component" value="Unassembled WGS sequence"/>
</dbReference>
<evidence type="ECO:0000313" key="2">
    <source>
        <dbReference type="EMBL" id="MDV7021547.1"/>
    </source>
</evidence>
<evidence type="ECO:0000256" key="1">
    <source>
        <dbReference type="SAM" id="Phobius"/>
    </source>
</evidence>
<keyword evidence="3" id="KW-1185">Reference proteome</keyword>